<dbReference type="Proteomes" id="UP000009170">
    <property type="component" value="Unassembled WGS sequence"/>
</dbReference>
<dbReference type="InterPro" id="IPR052190">
    <property type="entry name" value="Euk-Arch_PrmC-MTase"/>
</dbReference>
<keyword evidence="3" id="KW-0489">Methyltransferase</keyword>
<dbReference type="KEGG" id="ota:OT_ostta11g02960"/>
<dbReference type="SUPFAM" id="SSF53335">
    <property type="entry name" value="S-adenosyl-L-methionine-dependent methyltransferases"/>
    <property type="match status" value="1"/>
</dbReference>
<feature type="domain" description="Methyltransferase small" evidence="7">
    <location>
        <begin position="29"/>
        <end position="137"/>
    </location>
</feature>
<dbReference type="NCBIfam" id="TIGR00537">
    <property type="entry name" value="hemK_rel_arch"/>
    <property type="match status" value="1"/>
</dbReference>
<reference evidence="9" key="1">
    <citation type="journal article" date="2006" name="Proc. Natl. Acad. Sci. U.S.A.">
        <title>Genome analysis of the smallest free-living eukaryote Ostreococcus tauri unveils many unique features.</title>
        <authorList>
            <person name="Derelle E."/>
            <person name="Ferraz C."/>
            <person name="Rombauts S."/>
            <person name="Rouze P."/>
            <person name="Worden A.Z."/>
            <person name="Robbens S."/>
            <person name="Partensky F."/>
            <person name="Degroeve S."/>
            <person name="Echeynie S."/>
            <person name="Cooke R."/>
            <person name="Saeys Y."/>
            <person name="Wuyts J."/>
            <person name="Jabbari K."/>
            <person name="Bowler C."/>
            <person name="Panaud O."/>
            <person name="Piegu B."/>
            <person name="Ball S.G."/>
            <person name="Ral J.-P."/>
            <person name="Bouget F.-Y."/>
            <person name="Piganeau G."/>
            <person name="De Baets B."/>
            <person name="Picard A."/>
            <person name="Delseny M."/>
            <person name="Demaille J."/>
            <person name="Van de Peer Y."/>
            <person name="Moreau H."/>
        </authorList>
    </citation>
    <scope>NUCLEOTIDE SEQUENCE [LARGE SCALE GENOMIC DNA]</scope>
    <source>
        <strain evidence="9">OTTH 0595 / CCAP 157/2 / RCC745</strain>
    </source>
</reference>
<name>A0A090MAH6_OSTTA</name>
<dbReference type="PANTHER" id="PTHR45875">
    <property type="entry name" value="METHYLTRANSFERASE N6AMT1"/>
    <property type="match status" value="1"/>
</dbReference>
<evidence type="ECO:0000256" key="2">
    <source>
        <dbReference type="ARBA" id="ARBA00006149"/>
    </source>
</evidence>
<proteinExistence type="inferred from homology"/>
<organism evidence="8 9">
    <name type="scientific">Ostreococcus tauri</name>
    <name type="common">Marine green alga</name>
    <dbReference type="NCBI Taxonomy" id="70448"/>
    <lineage>
        <taxon>Eukaryota</taxon>
        <taxon>Viridiplantae</taxon>
        <taxon>Chlorophyta</taxon>
        <taxon>Mamiellophyceae</taxon>
        <taxon>Mamiellales</taxon>
        <taxon>Bathycoccaceae</taxon>
        <taxon>Ostreococcus</taxon>
    </lineage>
</organism>
<dbReference type="GO" id="GO:0008757">
    <property type="term" value="F:S-adenosylmethionine-dependent methyltransferase activity"/>
    <property type="evidence" value="ECO:0007669"/>
    <property type="project" value="TreeGrafter"/>
</dbReference>
<reference evidence="8 9" key="2">
    <citation type="journal article" date="2014" name="BMC Genomics">
        <title>An improved genome of the model marine alga Ostreococcus tauri unfolds by assessing Illumina de novo assemblies.</title>
        <authorList>
            <person name="Blanc-Mathieu R."/>
            <person name="Verhelst B."/>
            <person name="Derelle E."/>
            <person name="Rombauts S."/>
            <person name="Bouget F.Y."/>
            <person name="Carre I."/>
            <person name="Chateau A."/>
            <person name="Eyre-Walker A."/>
            <person name="Grimsley N."/>
            <person name="Moreau H."/>
            <person name="Piegu B."/>
            <person name="Rivals E."/>
            <person name="Schackwitz W."/>
            <person name="Van de Peer Y."/>
            <person name="Piganeau G."/>
        </authorList>
    </citation>
    <scope>NUCLEOTIDE SEQUENCE [LARGE SCALE GENOMIC DNA]</scope>
    <source>
        <strain evidence="9">OTTH 0595 / CCAP 157/2 / RCC745</strain>
    </source>
</reference>
<evidence type="ECO:0000256" key="1">
    <source>
        <dbReference type="ARBA" id="ARBA00004123"/>
    </source>
</evidence>
<gene>
    <name evidence="8" type="ORF">OT_ostta11g02960</name>
</gene>
<keyword evidence="5" id="KW-0949">S-adenosyl-L-methionine</keyword>
<keyword evidence="4" id="KW-0808">Transferase</keyword>
<dbReference type="FunCoup" id="A0A090MAH6">
    <property type="interactions" value="1162"/>
</dbReference>
<dbReference type="GO" id="GO:0008276">
    <property type="term" value="F:protein methyltransferase activity"/>
    <property type="evidence" value="ECO:0007669"/>
    <property type="project" value="TreeGrafter"/>
</dbReference>
<dbReference type="STRING" id="70448.A0A090MAH6"/>
<evidence type="ECO:0000256" key="5">
    <source>
        <dbReference type="ARBA" id="ARBA00022691"/>
    </source>
</evidence>
<evidence type="ECO:0000256" key="4">
    <source>
        <dbReference type="ARBA" id="ARBA00022679"/>
    </source>
</evidence>
<dbReference type="AlphaFoldDB" id="A0A090MAH6"/>
<keyword evidence="9" id="KW-1185">Reference proteome</keyword>
<evidence type="ECO:0000313" key="8">
    <source>
        <dbReference type="EMBL" id="CEF99727.1"/>
    </source>
</evidence>
<dbReference type="CDD" id="cd02440">
    <property type="entry name" value="AdoMet_MTases"/>
    <property type="match status" value="1"/>
</dbReference>
<dbReference type="InterPro" id="IPR004557">
    <property type="entry name" value="PrmC-related"/>
</dbReference>
<dbReference type="PANTHER" id="PTHR45875:SF1">
    <property type="entry name" value="METHYLTRANSFERASE N6AMT1"/>
    <property type="match status" value="1"/>
</dbReference>
<dbReference type="RefSeq" id="XP_022839996.1">
    <property type="nucleotide sequence ID" value="XM_022983068.1"/>
</dbReference>
<comment type="caution">
    <text evidence="8">The sequence shown here is derived from an EMBL/GenBank/DDBJ whole genome shotgun (WGS) entry which is preliminary data.</text>
</comment>
<dbReference type="InParanoid" id="A0A090MAH6"/>
<dbReference type="FunFam" id="3.40.50.150:FF:000077">
    <property type="entry name" value="HemK methyltransferase family member 2"/>
    <property type="match status" value="1"/>
</dbReference>
<evidence type="ECO:0000259" key="7">
    <source>
        <dbReference type="Pfam" id="PF05175"/>
    </source>
</evidence>
<dbReference type="GO" id="GO:0005634">
    <property type="term" value="C:nucleus"/>
    <property type="evidence" value="ECO:0007669"/>
    <property type="project" value="UniProtKB-SubCell"/>
</dbReference>
<protein>
    <submittedName>
        <fullName evidence="8">Eukaryotic/archaeal PrmC-related</fullName>
    </submittedName>
</protein>
<dbReference type="EMBL" id="CAID01000011">
    <property type="protein sequence ID" value="CEF99727.1"/>
    <property type="molecule type" value="Genomic_DNA"/>
</dbReference>
<dbReference type="GO" id="GO:0035657">
    <property type="term" value="C:eRF1 methyltransferase complex"/>
    <property type="evidence" value="ECO:0007669"/>
    <property type="project" value="TreeGrafter"/>
</dbReference>
<dbReference type="OrthoDB" id="406152at2759"/>
<dbReference type="GO" id="GO:0032259">
    <property type="term" value="P:methylation"/>
    <property type="evidence" value="ECO:0007669"/>
    <property type="project" value="UniProtKB-KW"/>
</dbReference>
<dbReference type="GeneID" id="34946260"/>
<evidence type="ECO:0000256" key="3">
    <source>
        <dbReference type="ARBA" id="ARBA00022603"/>
    </source>
</evidence>
<dbReference type="InterPro" id="IPR007848">
    <property type="entry name" value="Small_mtfrase_dom"/>
</dbReference>
<sequence length="224" mass="24072">MPDPNLASMAKIARHDDVYPPAEDSFLLVDALSSLWNTSLRARKPSLCVEIGTGSGYVACSNALLARGHGCGEITTTRASDVNARAVETCAATLRAHGVDARACVVARGDLLEPHRDAIEARGGIDVLLFNPPYVVTPSEEVGRDGIASAWAGGVDGREVLDRLLPDVRDALAPGGIFLCVLIEQNKPREIMAMMEAMGLRSAIVSECRADEERLYVMRCDKPR</sequence>
<evidence type="ECO:0000256" key="6">
    <source>
        <dbReference type="ARBA" id="ARBA00023242"/>
    </source>
</evidence>
<keyword evidence="6" id="KW-0539">Nucleus</keyword>
<comment type="subcellular location">
    <subcellularLocation>
        <location evidence="1">Nucleus</location>
    </subcellularLocation>
</comment>
<dbReference type="InterPro" id="IPR029063">
    <property type="entry name" value="SAM-dependent_MTases_sf"/>
</dbReference>
<evidence type="ECO:0000313" key="9">
    <source>
        <dbReference type="Proteomes" id="UP000009170"/>
    </source>
</evidence>
<dbReference type="Gene3D" id="3.40.50.150">
    <property type="entry name" value="Vaccinia Virus protein VP39"/>
    <property type="match status" value="1"/>
</dbReference>
<dbReference type="Pfam" id="PF05175">
    <property type="entry name" value="MTS"/>
    <property type="match status" value="1"/>
</dbReference>
<comment type="similarity">
    <text evidence="2">Belongs to the eukaryotic/archaeal PrmC-related family.</text>
</comment>
<accession>A0A090MAH6</accession>